<keyword evidence="1" id="KW-0812">Transmembrane</keyword>
<keyword evidence="1" id="KW-1133">Transmembrane helix</keyword>
<dbReference type="AlphaFoldDB" id="A0A8D8ZTR1"/>
<reference evidence="2" key="1">
    <citation type="submission" date="2021-05" db="EMBL/GenBank/DDBJ databases">
        <authorList>
            <person name="Alioto T."/>
            <person name="Alioto T."/>
            <person name="Gomez Garrido J."/>
        </authorList>
    </citation>
    <scope>NUCLEOTIDE SEQUENCE</scope>
</reference>
<name>A0A8D8ZTR1_9HEMI</name>
<sequence>MHLHILAVFGDYAYIASFGIIIRKMINFDLKKKKTLLSPKSVRNMKILVEELPDACPENLKNKFNKVIEKNPGFSTIEKVNEYLNGSGTSLPTTIDVGKSSKFKYCPMTSVDVERSFSSYKYILEDRRHRFTMENLGKIMVLHFNQNQAK</sequence>
<accession>A0A8D8ZTR1</accession>
<feature type="transmembrane region" description="Helical" evidence="1">
    <location>
        <begin position="6"/>
        <end position="26"/>
    </location>
</feature>
<dbReference type="SUPFAM" id="SSF53098">
    <property type="entry name" value="Ribonuclease H-like"/>
    <property type="match status" value="1"/>
</dbReference>
<proteinExistence type="predicted"/>
<keyword evidence="1" id="KW-0472">Membrane</keyword>
<evidence type="ECO:0008006" key="3">
    <source>
        <dbReference type="Google" id="ProtNLM"/>
    </source>
</evidence>
<evidence type="ECO:0000256" key="1">
    <source>
        <dbReference type="SAM" id="Phobius"/>
    </source>
</evidence>
<evidence type="ECO:0000313" key="2">
    <source>
        <dbReference type="EMBL" id="CAG6753010.1"/>
    </source>
</evidence>
<protein>
    <recommendedName>
        <fullName evidence="3">HAT C-terminal dimerisation domain-containing protein</fullName>
    </recommendedName>
</protein>
<dbReference type="InterPro" id="IPR012337">
    <property type="entry name" value="RNaseH-like_sf"/>
</dbReference>
<dbReference type="EMBL" id="HBUF01534937">
    <property type="protein sequence ID" value="CAG6753010.1"/>
    <property type="molecule type" value="Transcribed_RNA"/>
</dbReference>
<organism evidence="2">
    <name type="scientific">Cacopsylla melanoneura</name>
    <dbReference type="NCBI Taxonomy" id="428564"/>
    <lineage>
        <taxon>Eukaryota</taxon>
        <taxon>Metazoa</taxon>
        <taxon>Ecdysozoa</taxon>
        <taxon>Arthropoda</taxon>
        <taxon>Hexapoda</taxon>
        <taxon>Insecta</taxon>
        <taxon>Pterygota</taxon>
        <taxon>Neoptera</taxon>
        <taxon>Paraneoptera</taxon>
        <taxon>Hemiptera</taxon>
        <taxon>Sternorrhyncha</taxon>
        <taxon>Psylloidea</taxon>
        <taxon>Psyllidae</taxon>
        <taxon>Psyllinae</taxon>
        <taxon>Cacopsylla</taxon>
    </lineage>
</organism>